<dbReference type="SUPFAM" id="SSF47819">
    <property type="entry name" value="HRDC-like"/>
    <property type="match status" value="1"/>
</dbReference>
<dbReference type="FunFam" id="3.40.50.300:FF:001389">
    <property type="entry name" value="ATP-dependent DNA helicase RecQ"/>
    <property type="match status" value="1"/>
</dbReference>
<dbReference type="GO" id="GO:0005737">
    <property type="term" value="C:cytoplasm"/>
    <property type="evidence" value="ECO:0007669"/>
    <property type="project" value="TreeGrafter"/>
</dbReference>
<dbReference type="Gene3D" id="1.10.10.10">
    <property type="entry name" value="Winged helix-like DNA-binding domain superfamily/Winged helix DNA-binding domain"/>
    <property type="match status" value="1"/>
</dbReference>
<feature type="domain" description="Helicase ATP-binding" evidence="18">
    <location>
        <begin position="25"/>
        <end position="193"/>
    </location>
</feature>
<evidence type="ECO:0000256" key="14">
    <source>
        <dbReference type="ARBA" id="ARBA00023235"/>
    </source>
</evidence>
<dbReference type="Gene3D" id="1.10.150.80">
    <property type="entry name" value="HRDC domain"/>
    <property type="match status" value="1"/>
</dbReference>
<name>A0A4R5PHC4_9HYPH</name>
<evidence type="ECO:0000256" key="6">
    <source>
        <dbReference type="ARBA" id="ARBA00022763"/>
    </source>
</evidence>
<sequence>MSSKHAVLKEVFGFDGFRPGQERIVDCLLDGRHVLAVMPTGAGKSLTYQVPALCKGGLTVVVSPLVALMQDQVAALKLAGVAAESINSAASRDDNIAIWKRVAAGEVRILYLAPERLMTERMIGALQRIGISLIAIDEAHCISQWGASFRPEYDMLQNLRSAFPGVPIGAVTATADEATRQDIMGKLFGGDSDLYVAGFDRPNISLTVQPKSSTRKQLLAFLQNRPEESGIVYALSRKSSEELAKFLSDNGYRSVPYHAGLSPEQRAEAQNLFMTEPGVIVCATIAFGMGIDKPDVRFVFHADMPGSLDAYYQEIGRAGRDGAPADAHMVFGLQDITMRRRFIDQEHTDDERRRREHKRLDSLVAYCEAPECRRQALLSYFGETSKPCGNCDACLSPVPTVDGTEDARKILLTAEMTGERFGATHLADLLLGKANAKGQSLGHNQLPVYATGRNQPRHVWQSLIRQMVGGGYLTLDVAGYGGLSIAPKGRALIRGDGTFRYRADMIRAARPSEKKAAPVIDASVPQELLSRLKTRRSELAREGGVPAYVIFSDRTLIEMAREQPRNLREFEMLHGVGAAKLERFGEVFLQEISTFQQQ</sequence>
<proteinExistence type="inferred from homology"/>
<feature type="domain" description="HRDC" evidence="17">
    <location>
        <begin position="522"/>
        <end position="598"/>
    </location>
</feature>
<comment type="similarity">
    <text evidence="3">Belongs to the helicase family. RecQ subfamily.</text>
</comment>
<dbReference type="Pfam" id="PF00271">
    <property type="entry name" value="Helicase_C"/>
    <property type="match status" value="1"/>
</dbReference>
<dbReference type="PROSITE" id="PS51194">
    <property type="entry name" value="HELICASE_CTER"/>
    <property type="match status" value="1"/>
</dbReference>
<dbReference type="CDD" id="cd17920">
    <property type="entry name" value="DEXHc_RecQ"/>
    <property type="match status" value="1"/>
</dbReference>
<evidence type="ECO:0000256" key="4">
    <source>
        <dbReference type="ARBA" id="ARBA00022723"/>
    </source>
</evidence>
<dbReference type="GO" id="GO:0006281">
    <property type="term" value="P:DNA repair"/>
    <property type="evidence" value="ECO:0007669"/>
    <property type="project" value="UniProtKB-KW"/>
</dbReference>
<dbReference type="SMART" id="SM00341">
    <property type="entry name" value="HRDC"/>
    <property type="match status" value="1"/>
</dbReference>
<evidence type="ECO:0000259" key="18">
    <source>
        <dbReference type="PROSITE" id="PS51192"/>
    </source>
</evidence>
<dbReference type="OrthoDB" id="9760034at2"/>
<keyword evidence="21" id="KW-1185">Reference proteome</keyword>
<dbReference type="EMBL" id="SMSI01000004">
    <property type="protein sequence ID" value="TDH34307.1"/>
    <property type="molecule type" value="Genomic_DNA"/>
</dbReference>
<keyword evidence="8 20" id="KW-0347">Helicase</keyword>
<comment type="catalytic activity">
    <reaction evidence="15">
        <text>Couples ATP hydrolysis with the unwinding of duplex DNA by translocating in the 3'-5' direction.</text>
        <dbReference type="EC" id="5.6.2.4"/>
    </reaction>
</comment>
<dbReference type="GO" id="GO:0043590">
    <property type="term" value="C:bacterial nucleoid"/>
    <property type="evidence" value="ECO:0007669"/>
    <property type="project" value="TreeGrafter"/>
</dbReference>
<comment type="cofactor">
    <cofactor evidence="2">
        <name>Zn(2+)</name>
        <dbReference type="ChEBI" id="CHEBI:29105"/>
    </cofactor>
</comment>
<evidence type="ECO:0000256" key="16">
    <source>
        <dbReference type="NCBIfam" id="TIGR01389"/>
    </source>
</evidence>
<evidence type="ECO:0000313" key="20">
    <source>
        <dbReference type="EMBL" id="TDH34307.1"/>
    </source>
</evidence>
<comment type="cofactor">
    <cofactor evidence="1">
        <name>Mg(2+)</name>
        <dbReference type="ChEBI" id="CHEBI:18420"/>
    </cofactor>
</comment>
<dbReference type="GO" id="GO:0046872">
    <property type="term" value="F:metal ion binding"/>
    <property type="evidence" value="ECO:0007669"/>
    <property type="project" value="UniProtKB-KW"/>
</dbReference>
<dbReference type="InterPro" id="IPR002121">
    <property type="entry name" value="HRDC_dom"/>
</dbReference>
<dbReference type="InterPro" id="IPR036388">
    <property type="entry name" value="WH-like_DNA-bd_sf"/>
</dbReference>
<evidence type="ECO:0000256" key="7">
    <source>
        <dbReference type="ARBA" id="ARBA00022801"/>
    </source>
</evidence>
<dbReference type="InterPro" id="IPR044876">
    <property type="entry name" value="HRDC_dom_sf"/>
</dbReference>
<dbReference type="PROSITE" id="PS50967">
    <property type="entry name" value="HRDC"/>
    <property type="match status" value="1"/>
</dbReference>
<keyword evidence="6" id="KW-0227">DNA damage</keyword>
<dbReference type="PANTHER" id="PTHR13710:SF105">
    <property type="entry name" value="ATP-DEPENDENT DNA HELICASE Q1"/>
    <property type="match status" value="1"/>
</dbReference>
<keyword evidence="9" id="KW-0862">Zinc</keyword>
<dbReference type="SMART" id="SM00490">
    <property type="entry name" value="HELICc"/>
    <property type="match status" value="1"/>
</dbReference>
<dbReference type="InterPro" id="IPR001650">
    <property type="entry name" value="Helicase_C-like"/>
</dbReference>
<dbReference type="Proteomes" id="UP000295131">
    <property type="component" value="Unassembled WGS sequence"/>
</dbReference>
<keyword evidence="12" id="KW-0233">DNA recombination</keyword>
<evidence type="ECO:0000256" key="1">
    <source>
        <dbReference type="ARBA" id="ARBA00001946"/>
    </source>
</evidence>
<dbReference type="InterPro" id="IPR011545">
    <property type="entry name" value="DEAD/DEAH_box_helicase_dom"/>
</dbReference>
<evidence type="ECO:0000256" key="15">
    <source>
        <dbReference type="ARBA" id="ARBA00034617"/>
    </source>
</evidence>
<dbReference type="InterPro" id="IPR032284">
    <property type="entry name" value="RecQ_Zn-bd"/>
</dbReference>
<evidence type="ECO:0000256" key="11">
    <source>
        <dbReference type="ARBA" id="ARBA00023125"/>
    </source>
</evidence>
<dbReference type="PANTHER" id="PTHR13710">
    <property type="entry name" value="DNA HELICASE RECQ FAMILY MEMBER"/>
    <property type="match status" value="1"/>
</dbReference>
<dbReference type="NCBIfam" id="TIGR01389">
    <property type="entry name" value="recQ"/>
    <property type="match status" value="1"/>
</dbReference>
<dbReference type="GO" id="GO:0009432">
    <property type="term" value="P:SOS response"/>
    <property type="evidence" value="ECO:0007669"/>
    <property type="project" value="UniProtKB-UniRule"/>
</dbReference>
<dbReference type="GO" id="GO:0005524">
    <property type="term" value="F:ATP binding"/>
    <property type="evidence" value="ECO:0007669"/>
    <property type="project" value="UniProtKB-KW"/>
</dbReference>
<dbReference type="EC" id="5.6.2.4" evidence="16"/>
<dbReference type="Pfam" id="PF00570">
    <property type="entry name" value="HRDC"/>
    <property type="match status" value="1"/>
</dbReference>
<dbReference type="RefSeq" id="WP_133285653.1">
    <property type="nucleotide sequence ID" value="NZ_SMSI01000004.1"/>
</dbReference>
<dbReference type="AlphaFoldDB" id="A0A4R5PHC4"/>
<dbReference type="InterPro" id="IPR010997">
    <property type="entry name" value="HRDC-like_sf"/>
</dbReference>
<keyword evidence="4" id="KW-0479">Metal-binding</keyword>
<accession>A0A4R5PHC4</accession>
<feature type="domain" description="Helicase C-terminal" evidence="19">
    <location>
        <begin position="214"/>
        <end position="364"/>
    </location>
</feature>
<evidence type="ECO:0000259" key="19">
    <source>
        <dbReference type="PROSITE" id="PS51194"/>
    </source>
</evidence>
<dbReference type="InterPro" id="IPR006293">
    <property type="entry name" value="DNA_helicase_ATP-dep_RecQ_bac"/>
</dbReference>
<keyword evidence="10" id="KW-0067">ATP-binding</keyword>
<dbReference type="SMART" id="SM00487">
    <property type="entry name" value="DEXDc"/>
    <property type="match status" value="1"/>
</dbReference>
<keyword evidence="14" id="KW-0413">Isomerase</keyword>
<organism evidence="20 21">
    <name type="scientific">Pseudohoeflea suaedae</name>
    <dbReference type="NCBI Taxonomy" id="877384"/>
    <lineage>
        <taxon>Bacteria</taxon>
        <taxon>Pseudomonadati</taxon>
        <taxon>Pseudomonadota</taxon>
        <taxon>Alphaproteobacteria</taxon>
        <taxon>Hyphomicrobiales</taxon>
        <taxon>Rhizobiaceae</taxon>
        <taxon>Pseudohoeflea</taxon>
    </lineage>
</organism>
<dbReference type="GO" id="GO:0043138">
    <property type="term" value="F:3'-5' DNA helicase activity"/>
    <property type="evidence" value="ECO:0007669"/>
    <property type="project" value="UniProtKB-EC"/>
</dbReference>
<dbReference type="InterPro" id="IPR018982">
    <property type="entry name" value="RQC_domain"/>
</dbReference>
<protein>
    <recommendedName>
        <fullName evidence="16">DNA helicase RecQ</fullName>
        <ecNumber evidence="16">5.6.2.4</ecNumber>
    </recommendedName>
</protein>
<dbReference type="CDD" id="cd18794">
    <property type="entry name" value="SF2_C_RecQ"/>
    <property type="match status" value="1"/>
</dbReference>
<evidence type="ECO:0000256" key="10">
    <source>
        <dbReference type="ARBA" id="ARBA00022840"/>
    </source>
</evidence>
<dbReference type="InterPro" id="IPR004589">
    <property type="entry name" value="DNA_helicase_ATP-dep_RecQ"/>
</dbReference>
<dbReference type="GO" id="GO:0003677">
    <property type="term" value="F:DNA binding"/>
    <property type="evidence" value="ECO:0007669"/>
    <property type="project" value="UniProtKB-KW"/>
</dbReference>
<keyword evidence="5" id="KW-0547">Nucleotide-binding</keyword>
<dbReference type="SMART" id="SM00956">
    <property type="entry name" value="RQC"/>
    <property type="match status" value="1"/>
</dbReference>
<evidence type="ECO:0000256" key="9">
    <source>
        <dbReference type="ARBA" id="ARBA00022833"/>
    </source>
</evidence>
<dbReference type="NCBIfam" id="TIGR00614">
    <property type="entry name" value="recQ_fam"/>
    <property type="match status" value="1"/>
</dbReference>
<dbReference type="Pfam" id="PF09382">
    <property type="entry name" value="RQC"/>
    <property type="match status" value="1"/>
</dbReference>
<dbReference type="Gene3D" id="3.40.50.300">
    <property type="entry name" value="P-loop containing nucleotide triphosphate hydrolases"/>
    <property type="match status" value="2"/>
</dbReference>
<keyword evidence="11" id="KW-0238">DNA-binding</keyword>
<comment type="caution">
    <text evidence="20">The sequence shown here is derived from an EMBL/GenBank/DDBJ whole genome shotgun (WGS) entry which is preliminary data.</text>
</comment>
<dbReference type="GO" id="GO:0016787">
    <property type="term" value="F:hydrolase activity"/>
    <property type="evidence" value="ECO:0007669"/>
    <property type="project" value="UniProtKB-KW"/>
</dbReference>
<keyword evidence="13" id="KW-0234">DNA repair</keyword>
<evidence type="ECO:0000256" key="8">
    <source>
        <dbReference type="ARBA" id="ARBA00022806"/>
    </source>
</evidence>
<evidence type="ECO:0000256" key="2">
    <source>
        <dbReference type="ARBA" id="ARBA00001947"/>
    </source>
</evidence>
<keyword evidence="7 20" id="KW-0378">Hydrolase</keyword>
<dbReference type="InterPro" id="IPR014001">
    <property type="entry name" value="Helicase_ATP-bd"/>
</dbReference>
<dbReference type="PROSITE" id="PS51192">
    <property type="entry name" value="HELICASE_ATP_BIND_1"/>
    <property type="match status" value="1"/>
</dbReference>
<dbReference type="SUPFAM" id="SSF52540">
    <property type="entry name" value="P-loop containing nucleoside triphosphate hydrolases"/>
    <property type="match status" value="2"/>
</dbReference>
<dbReference type="Pfam" id="PF00270">
    <property type="entry name" value="DEAD"/>
    <property type="match status" value="1"/>
</dbReference>
<evidence type="ECO:0000256" key="12">
    <source>
        <dbReference type="ARBA" id="ARBA00023172"/>
    </source>
</evidence>
<evidence type="ECO:0000256" key="5">
    <source>
        <dbReference type="ARBA" id="ARBA00022741"/>
    </source>
</evidence>
<evidence type="ECO:0000256" key="13">
    <source>
        <dbReference type="ARBA" id="ARBA00023204"/>
    </source>
</evidence>
<evidence type="ECO:0000256" key="3">
    <source>
        <dbReference type="ARBA" id="ARBA00005446"/>
    </source>
</evidence>
<reference evidence="20 21" key="1">
    <citation type="journal article" date="2013" name="Int. J. Syst. Evol. Microbiol.">
        <title>Hoeflea suaedae sp. nov., an endophytic bacterium isolated from the root of the halophyte Suaeda maritima.</title>
        <authorList>
            <person name="Chung E.J."/>
            <person name="Park J.A."/>
            <person name="Pramanik P."/>
            <person name="Bibi F."/>
            <person name="Jeon C.O."/>
            <person name="Chung Y.R."/>
        </authorList>
    </citation>
    <scope>NUCLEOTIDE SEQUENCE [LARGE SCALE GENOMIC DNA]</scope>
    <source>
        <strain evidence="20 21">YC6898</strain>
    </source>
</reference>
<dbReference type="InterPro" id="IPR027417">
    <property type="entry name" value="P-loop_NTPase"/>
</dbReference>
<evidence type="ECO:0000259" key="17">
    <source>
        <dbReference type="PROSITE" id="PS50967"/>
    </source>
</evidence>
<dbReference type="GO" id="GO:0009378">
    <property type="term" value="F:four-way junction helicase activity"/>
    <property type="evidence" value="ECO:0007669"/>
    <property type="project" value="TreeGrafter"/>
</dbReference>
<dbReference type="GO" id="GO:0006260">
    <property type="term" value="P:DNA replication"/>
    <property type="evidence" value="ECO:0007669"/>
    <property type="project" value="InterPro"/>
</dbReference>
<gene>
    <name evidence="20" type="primary">recQ</name>
    <name evidence="20" type="ORF">E2A64_16685</name>
</gene>
<dbReference type="GO" id="GO:0006310">
    <property type="term" value="P:DNA recombination"/>
    <property type="evidence" value="ECO:0007669"/>
    <property type="project" value="UniProtKB-UniRule"/>
</dbReference>
<dbReference type="GO" id="GO:0030894">
    <property type="term" value="C:replisome"/>
    <property type="evidence" value="ECO:0007669"/>
    <property type="project" value="TreeGrafter"/>
</dbReference>
<dbReference type="Pfam" id="PF16124">
    <property type="entry name" value="RecQ_Zn_bind"/>
    <property type="match status" value="1"/>
</dbReference>
<evidence type="ECO:0000313" key="21">
    <source>
        <dbReference type="Proteomes" id="UP000295131"/>
    </source>
</evidence>